<comment type="caution">
    <text evidence="1">The sequence shown here is derived from an EMBL/GenBank/DDBJ whole genome shotgun (WGS) entry which is preliminary data.</text>
</comment>
<proteinExistence type="predicted"/>
<sequence length="50" mass="5936">MKLKVRKNPMNTIELSEFLGVQVNEWTIHPDGRMELDLEVDELNPEEKRL</sequence>
<protein>
    <submittedName>
        <fullName evidence="1">Uncharacterized protein</fullName>
    </submittedName>
</protein>
<accession>X1NDK8</accession>
<evidence type="ECO:0000313" key="1">
    <source>
        <dbReference type="EMBL" id="GAI24885.1"/>
    </source>
</evidence>
<organism evidence="1">
    <name type="scientific">marine sediment metagenome</name>
    <dbReference type="NCBI Taxonomy" id="412755"/>
    <lineage>
        <taxon>unclassified sequences</taxon>
        <taxon>metagenomes</taxon>
        <taxon>ecological metagenomes</taxon>
    </lineage>
</organism>
<name>X1NDK8_9ZZZZ</name>
<dbReference type="AlphaFoldDB" id="X1NDK8"/>
<gene>
    <name evidence="1" type="ORF">S06H3_29914</name>
</gene>
<dbReference type="EMBL" id="BARV01017577">
    <property type="protein sequence ID" value="GAI24885.1"/>
    <property type="molecule type" value="Genomic_DNA"/>
</dbReference>
<reference evidence="1" key="1">
    <citation type="journal article" date="2014" name="Front. Microbiol.">
        <title>High frequency of phylogenetically diverse reductive dehalogenase-homologous genes in deep subseafloor sedimentary metagenomes.</title>
        <authorList>
            <person name="Kawai M."/>
            <person name="Futagami T."/>
            <person name="Toyoda A."/>
            <person name="Takaki Y."/>
            <person name="Nishi S."/>
            <person name="Hori S."/>
            <person name="Arai W."/>
            <person name="Tsubouchi T."/>
            <person name="Morono Y."/>
            <person name="Uchiyama I."/>
            <person name="Ito T."/>
            <person name="Fujiyama A."/>
            <person name="Inagaki F."/>
            <person name="Takami H."/>
        </authorList>
    </citation>
    <scope>NUCLEOTIDE SEQUENCE</scope>
    <source>
        <strain evidence="1">Expedition CK06-06</strain>
    </source>
</reference>
<feature type="non-terminal residue" evidence="1">
    <location>
        <position position="50"/>
    </location>
</feature>